<feature type="compositionally biased region" description="Basic and acidic residues" evidence="1">
    <location>
        <begin position="1252"/>
        <end position="1304"/>
    </location>
</feature>
<evidence type="ECO:0000259" key="2">
    <source>
        <dbReference type="Pfam" id="PF26118"/>
    </source>
</evidence>
<dbReference type="EMBL" id="JAGMWT010000015">
    <property type="protein sequence ID" value="KAH7115823.1"/>
    <property type="molecule type" value="Genomic_DNA"/>
</dbReference>
<feature type="region of interest" description="Disordered" evidence="1">
    <location>
        <begin position="516"/>
        <end position="811"/>
    </location>
</feature>
<keyword evidence="4" id="KW-1185">Reference proteome</keyword>
<dbReference type="Pfam" id="PF26118">
    <property type="entry name" value="DUF8035"/>
    <property type="match status" value="1"/>
</dbReference>
<feature type="compositionally biased region" description="Polar residues" evidence="1">
    <location>
        <begin position="1313"/>
        <end position="1322"/>
    </location>
</feature>
<gene>
    <name evidence="3" type="ORF">B0J11DRAFT_510187</name>
</gene>
<feature type="compositionally biased region" description="Basic and acidic residues" evidence="1">
    <location>
        <begin position="929"/>
        <end position="970"/>
    </location>
</feature>
<feature type="compositionally biased region" description="Basic and acidic residues" evidence="1">
    <location>
        <begin position="516"/>
        <end position="530"/>
    </location>
</feature>
<dbReference type="PANTHER" id="PTHR42081">
    <property type="entry name" value="ZINC FINGER PROTEIN DHHC DOMAIN CONTAINING PROTEIN"/>
    <property type="match status" value="1"/>
</dbReference>
<feature type="compositionally biased region" description="Low complexity" evidence="1">
    <location>
        <begin position="378"/>
        <end position="405"/>
    </location>
</feature>
<feature type="compositionally biased region" description="Basic and acidic residues" evidence="1">
    <location>
        <begin position="614"/>
        <end position="639"/>
    </location>
</feature>
<feature type="compositionally biased region" description="Polar residues" evidence="1">
    <location>
        <begin position="406"/>
        <end position="421"/>
    </location>
</feature>
<feature type="region of interest" description="Disordered" evidence="1">
    <location>
        <begin position="1196"/>
        <end position="1352"/>
    </location>
</feature>
<name>A0A9P9DAY7_9PLEO</name>
<proteinExistence type="predicted"/>
<evidence type="ECO:0000313" key="3">
    <source>
        <dbReference type="EMBL" id="KAH7115823.1"/>
    </source>
</evidence>
<feature type="compositionally biased region" description="Basic and acidic residues" evidence="1">
    <location>
        <begin position="983"/>
        <end position="1045"/>
    </location>
</feature>
<evidence type="ECO:0000256" key="1">
    <source>
        <dbReference type="SAM" id="MobiDB-lite"/>
    </source>
</evidence>
<feature type="compositionally biased region" description="Basic and acidic residues" evidence="1">
    <location>
        <begin position="759"/>
        <end position="799"/>
    </location>
</feature>
<reference evidence="3" key="1">
    <citation type="journal article" date="2021" name="Nat. Commun.">
        <title>Genetic determinants of endophytism in the Arabidopsis root mycobiome.</title>
        <authorList>
            <person name="Mesny F."/>
            <person name="Miyauchi S."/>
            <person name="Thiergart T."/>
            <person name="Pickel B."/>
            <person name="Atanasova L."/>
            <person name="Karlsson M."/>
            <person name="Huettel B."/>
            <person name="Barry K.W."/>
            <person name="Haridas S."/>
            <person name="Chen C."/>
            <person name="Bauer D."/>
            <person name="Andreopoulos W."/>
            <person name="Pangilinan J."/>
            <person name="LaButti K."/>
            <person name="Riley R."/>
            <person name="Lipzen A."/>
            <person name="Clum A."/>
            <person name="Drula E."/>
            <person name="Henrissat B."/>
            <person name="Kohler A."/>
            <person name="Grigoriev I.V."/>
            <person name="Martin F.M."/>
            <person name="Hacquard S."/>
        </authorList>
    </citation>
    <scope>NUCLEOTIDE SEQUENCE</scope>
    <source>
        <strain evidence="3">MPI-CAGE-CH-0243</strain>
    </source>
</reference>
<protein>
    <recommendedName>
        <fullName evidence="2">DUF8035 domain-containing protein</fullName>
    </recommendedName>
</protein>
<evidence type="ECO:0000313" key="4">
    <source>
        <dbReference type="Proteomes" id="UP000700596"/>
    </source>
</evidence>
<feature type="region of interest" description="Disordered" evidence="1">
    <location>
        <begin position="823"/>
        <end position="1152"/>
    </location>
</feature>
<dbReference type="PANTHER" id="PTHR42081:SF1">
    <property type="entry name" value="ZINC FINGER PROTEIN DHHC DOMAIN CONTAINING PROTEIN"/>
    <property type="match status" value="1"/>
</dbReference>
<sequence length="1362" mass="156797">MAKLHGDWDWIQRIGFSWVPRRGTRKKPRHTKKSVRPAVGCILSAPRSPSTPGSRPLLALAPGQGFSVGSSCVQECVRTASSSWASARRWLDSTRPSLPRSLQYPPILLRPLRLLRTARTAPYYCVFGQPTEPAIFHPSPGVFPARRCKPHVDSARPNHLDPASALSRVSTISSPPGNASPWAAKLPVDTTVPPLPRLPRRDHLSQPTLAPSSGFDAPGLDPSAAHHNHLAVRHRPANFSLSDRAPASYYTQPLLLLLLLLLLPPAQSLHPLTDMMGSILVPAKTLPSRKNSYSINNGGVLSLGNRTSTDSAPPCCKKEPPAPPLPPRRHTLNVNSSKPLKLHAVTLSGGMDSRYYRPSSPRGRFNNPGRSSTGTFSDPYYDPAYYPSKTSPRSSSDRIGSSHQSYASQPTSSGSRTSNVKYDSYTGRPRRNTLNESDDRLVRPNVREIVPSPVTTSIPIRAPGLRQHHHYDRPSSPLAQSWDNRDTFVHHGPTRHEHKKIYSVDDNNHKTKLVAERDVIESPRRRDSGDPRTYSLTSGGKNYHPIKTSSRTAELNDDGYSYTDPASMYRDTEPAWRRPRSGSIERGSRPTSMIVDRGPRSSNRELGPPPSTRGFDKINHKAPPRREHARSSSIERSRESQAPTYDSYPEAPAPAPAPAPTRSSSLRRHAPAVHQEPREHRRDTYDEYDRRDRDTENRRHPTVDRFEDREVASRGFGIAPTNANMQHDHSLDRQPVWNAHDAPRQRPDEYAAPAYYPTDRADARMPEPRIPHEREVPKGYDERPRERDRDRRDTGDRGHTSSAAPIAAGAAVGAMATLGAAEALKAREKERERERERDRDRERERERERERDAERERERRRERDERDRRERDERERRALPEERHDSRVPDERRDRAIEDRKDERRDRILEDRKDDRVPLAAAAYASTREPAREPVREPAREPERKPKERSYDEDDDRKPRERRHEDEGRDRKARRAPSSDGSGDERPRHYVDREAPRESERQKEPAPKEAALDPDEEYRRRIAQEAERSGRSTRDREGSDSDREKDRRRRKDERARSRSREPARAQPLSSDAPTQVRYDDRPNSVSDAKIVQEPDSMEERTGRSVTIVTPPEKPEPKPRGILRKPTEKFPEDPDPIREGVAPHKSQLKGKDIPVGARWTKIDRRLVNPEALEEAKERFEERMDCVIVLRVLTKEQIQKLADRTTEIREARENEYERHDRRDDRRSHRSHRDDEDRDRDRRRDYDETDDEEWLRERERQRDRDRPRMIEAGRHMDGKSKRDHYGERNDSSNKKSDCRNDHGSGKERKWHHRNRQTSSSESSETPGRRRRDIGSDIRRSHSDDEVDERKQHKLRGRLDRVLAWL</sequence>
<dbReference type="InterPro" id="IPR058348">
    <property type="entry name" value="DUF8035"/>
</dbReference>
<feature type="compositionally biased region" description="Basic and acidic residues" evidence="1">
    <location>
        <begin position="1196"/>
        <end position="1243"/>
    </location>
</feature>
<feature type="compositionally biased region" description="Basic and acidic residues" evidence="1">
    <location>
        <begin position="675"/>
        <end position="712"/>
    </location>
</feature>
<feature type="compositionally biased region" description="Basic and acidic residues" evidence="1">
    <location>
        <begin position="1329"/>
        <end position="1352"/>
    </location>
</feature>
<feature type="compositionally biased region" description="Basic and acidic residues" evidence="1">
    <location>
        <begin position="1052"/>
        <end position="1063"/>
    </location>
</feature>
<dbReference type="OrthoDB" id="5418088at2759"/>
<feature type="domain" description="DUF8035" evidence="2">
    <location>
        <begin position="1156"/>
        <end position="1209"/>
    </location>
</feature>
<dbReference type="Proteomes" id="UP000700596">
    <property type="component" value="Unassembled WGS sequence"/>
</dbReference>
<comment type="caution">
    <text evidence="3">The sequence shown here is derived from an EMBL/GenBank/DDBJ whole genome shotgun (WGS) entry which is preliminary data.</text>
</comment>
<feature type="region of interest" description="Disordered" evidence="1">
    <location>
        <begin position="306"/>
        <end position="443"/>
    </location>
</feature>
<feature type="compositionally biased region" description="Basic and acidic residues" evidence="1">
    <location>
        <begin position="1112"/>
        <end position="1141"/>
    </location>
</feature>
<feature type="compositionally biased region" description="Basic and acidic residues" evidence="1">
    <location>
        <begin position="824"/>
        <end position="917"/>
    </location>
</feature>
<organism evidence="3 4">
    <name type="scientific">Dendryphion nanum</name>
    <dbReference type="NCBI Taxonomy" id="256645"/>
    <lineage>
        <taxon>Eukaryota</taxon>
        <taxon>Fungi</taxon>
        <taxon>Dikarya</taxon>
        <taxon>Ascomycota</taxon>
        <taxon>Pezizomycotina</taxon>
        <taxon>Dothideomycetes</taxon>
        <taxon>Pleosporomycetidae</taxon>
        <taxon>Pleosporales</taxon>
        <taxon>Torulaceae</taxon>
        <taxon>Dendryphion</taxon>
    </lineage>
</organism>
<accession>A0A9P9DAY7</accession>